<dbReference type="InterPro" id="IPR051045">
    <property type="entry name" value="TonB-dependent_transducer"/>
</dbReference>
<dbReference type="PANTHER" id="PTHR33446:SF2">
    <property type="entry name" value="PROTEIN TONB"/>
    <property type="match status" value="1"/>
</dbReference>
<evidence type="ECO:0000256" key="9">
    <source>
        <dbReference type="ARBA" id="ARBA00023136"/>
    </source>
</evidence>
<keyword evidence="9 11" id="KW-0472">Membrane</keyword>
<evidence type="ECO:0000256" key="5">
    <source>
        <dbReference type="ARBA" id="ARBA00022519"/>
    </source>
</evidence>
<dbReference type="GO" id="GO:0031992">
    <property type="term" value="F:energy transducer activity"/>
    <property type="evidence" value="ECO:0007669"/>
    <property type="project" value="TreeGrafter"/>
</dbReference>
<keyword evidence="8 11" id="KW-1133">Transmembrane helix</keyword>
<dbReference type="GO" id="GO:0055085">
    <property type="term" value="P:transmembrane transport"/>
    <property type="evidence" value="ECO:0007669"/>
    <property type="project" value="InterPro"/>
</dbReference>
<feature type="domain" description="TonB C-terminal" evidence="12">
    <location>
        <begin position="193"/>
        <end position="286"/>
    </location>
</feature>
<comment type="subcellular location">
    <subcellularLocation>
        <location evidence="1">Cell inner membrane</location>
        <topology evidence="1">Single-pass membrane protein</topology>
        <orientation evidence="1">Periplasmic side</orientation>
    </subcellularLocation>
</comment>
<evidence type="ECO:0000313" key="13">
    <source>
        <dbReference type="EMBL" id="OOZ36053.1"/>
    </source>
</evidence>
<evidence type="ECO:0000256" key="3">
    <source>
        <dbReference type="ARBA" id="ARBA00022448"/>
    </source>
</evidence>
<proteinExistence type="inferred from homology"/>
<evidence type="ECO:0000256" key="7">
    <source>
        <dbReference type="ARBA" id="ARBA00022927"/>
    </source>
</evidence>
<dbReference type="PANTHER" id="PTHR33446">
    <property type="entry name" value="PROTEIN TONB-RELATED"/>
    <property type="match status" value="1"/>
</dbReference>
<evidence type="ECO:0000259" key="12">
    <source>
        <dbReference type="PROSITE" id="PS52015"/>
    </source>
</evidence>
<dbReference type="PROSITE" id="PS52015">
    <property type="entry name" value="TONB_CTD"/>
    <property type="match status" value="1"/>
</dbReference>
<dbReference type="AlphaFoldDB" id="A0A1T2KT78"/>
<dbReference type="InterPro" id="IPR037682">
    <property type="entry name" value="TonB_C"/>
</dbReference>
<dbReference type="Gene3D" id="3.30.1150.10">
    <property type="match status" value="1"/>
</dbReference>
<evidence type="ECO:0000256" key="6">
    <source>
        <dbReference type="ARBA" id="ARBA00022692"/>
    </source>
</evidence>
<dbReference type="Proteomes" id="UP000190896">
    <property type="component" value="Unassembled WGS sequence"/>
</dbReference>
<keyword evidence="7" id="KW-0653">Protein transport</keyword>
<evidence type="ECO:0000256" key="2">
    <source>
        <dbReference type="ARBA" id="ARBA00006555"/>
    </source>
</evidence>
<keyword evidence="6 11" id="KW-0812">Transmembrane</keyword>
<evidence type="ECO:0000256" key="11">
    <source>
        <dbReference type="SAM" id="Phobius"/>
    </source>
</evidence>
<reference evidence="13 14" key="1">
    <citation type="submission" date="2016-11" db="EMBL/GenBank/DDBJ databases">
        <title>Mixed transmission modes and dynamic genome evolution in an obligate animal-bacterial symbiosis.</title>
        <authorList>
            <person name="Russell S.L."/>
            <person name="Corbett-Detig R.B."/>
            <person name="Cavanaugh C.M."/>
        </authorList>
    </citation>
    <scope>NUCLEOTIDE SEQUENCE [LARGE SCALE GENOMIC DNA]</scope>
    <source>
        <strain evidence="13">Se-Cadez</strain>
    </source>
</reference>
<dbReference type="OrthoDB" id="9792439at2"/>
<name>A0A1T2KT78_9GAMM</name>
<evidence type="ECO:0000256" key="8">
    <source>
        <dbReference type="ARBA" id="ARBA00022989"/>
    </source>
</evidence>
<evidence type="ECO:0000256" key="4">
    <source>
        <dbReference type="ARBA" id="ARBA00022475"/>
    </source>
</evidence>
<dbReference type="SUPFAM" id="SSF74653">
    <property type="entry name" value="TolA/TonB C-terminal domain"/>
    <property type="match status" value="1"/>
</dbReference>
<dbReference type="NCBIfam" id="TIGR01352">
    <property type="entry name" value="tonB_Cterm"/>
    <property type="match status" value="1"/>
</dbReference>
<feature type="region of interest" description="Disordered" evidence="10">
    <location>
        <begin position="56"/>
        <end position="177"/>
    </location>
</feature>
<dbReference type="GO" id="GO:0015031">
    <property type="term" value="P:protein transport"/>
    <property type="evidence" value="ECO:0007669"/>
    <property type="project" value="UniProtKB-KW"/>
</dbReference>
<feature type="transmembrane region" description="Helical" evidence="11">
    <location>
        <begin position="15"/>
        <end position="34"/>
    </location>
</feature>
<dbReference type="Pfam" id="PF03544">
    <property type="entry name" value="TonB_C"/>
    <property type="match status" value="1"/>
</dbReference>
<keyword evidence="3" id="KW-0813">Transport</keyword>
<feature type="compositionally biased region" description="Low complexity" evidence="10">
    <location>
        <begin position="64"/>
        <end position="80"/>
    </location>
</feature>
<protein>
    <recommendedName>
        <fullName evidence="12">TonB C-terminal domain-containing protein</fullName>
    </recommendedName>
</protein>
<comment type="caution">
    <text evidence="13">The sequence shown here is derived from an EMBL/GenBank/DDBJ whole genome shotgun (WGS) entry which is preliminary data.</text>
</comment>
<organism evidence="13 14">
    <name type="scientific">Solemya velesiana gill symbiont</name>
    <dbReference type="NCBI Taxonomy" id="1918948"/>
    <lineage>
        <taxon>Bacteria</taxon>
        <taxon>Pseudomonadati</taxon>
        <taxon>Pseudomonadota</taxon>
        <taxon>Gammaproteobacteria</taxon>
        <taxon>sulfur-oxidizing symbionts</taxon>
    </lineage>
</organism>
<dbReference type="InterPro" id="IPR006260">
    <property type="entry name" value="TonB/TolA_C"/>
</dbReference>
<evidence type="ECO:0000256" key="1">
    <source>
        <dbReference type="ARBA" id="ARBA00004383"/>
    </source>
</evidence>
<accession>A0A1T2KT78</accession>
<dbReference type="RefSeq" id="WP_078487685.1">
    <property type="nucleotide sequence ID" value="NZ_MPRJ01000057.1"/>
</dbReference>
<keyword evidence="4" id="KW-1003">Cell membrane</keyword>
<feature type="compositionally biased region" description="Polar residues" evidence="10">
    <location>
        <begin position="81"/>
        <end position="95"/>
    </location>
</feature>
<comment type="similarity">
    <text evidence="2">Belongs to the TonB family.</text>
</comment>
<sequence>MNQPAGQQQVIQHGMLLALLGSCALHAALMGSWFPRSDTRTGLQETGLQPLHISVMSSDRQSPDKPSTSLSSTPLPAKPTVQNANAQDPLSPKTETSSKPDKPHRTKNLVQVKPSTAIATKAPARPPTPKATRVVSKKPTTAEVAKPSADARRKQTAPTDIREGADHSQSPIDTAIAQKSTDNLSIKVETRRWIKLWLEQEMHKHFRYPGLAKRRNIEGTVTLTLIVQKDGRIEGVEIANSSGHGILDWNARDTLTRIKQVQLGSPLLLSQAMEFTMPVIYRLDRG</sequence>
<dbReference type="GO" id="GO:0098797">
    <property type="term" value="C:plasma membrane protein complex"/>
    <property type="evidence" value="ECO:0007669"/>
    <property type="project" value="TreeGrafter"/>
</dbReference>
<gene>
    <name evidence="13" type="ORF">BOW51_09000</name>
</gene>
<evidence type="ECO:0000313" key="14">
    <source>
        <dbReference type="Proteomes" id="UP000190896"/>
    </source>
</evidence>
<keyword evidence="14" id="KW-1185">Reference proteome</keyword>
<keyword evidence="5" id="KW-0997">Cell inner membrane</keyword>
<feature type="compositionally biased region" description="Polar residues" evidence="10">
    <location>
        <begin position="167"/>
        <end position="177"/>
    </location>
</feature>
<evidence type="ECO:0000256" key="10">
    <source>
        <dbReference type="SAM" id="MobiDB-lite"/>
    </source>
</evidence>
<dbReference type="EMBL" id="MPRJ01000057">
    <property type="protein sequence ID" value="OOZ36053.1"/>
    <property type="molecule type" value="Genomic_DNA"/>
</dbReference>